<dbReference type="SUPFAM" id="SSF89796">
    <property type="entry name" value="CoA-transferase family III (CaiB/BaiF)"/>
    <property type="match status" value="1"/>
</dbReference>
<dbReference type="AlphaFoldDB" id="A0A645CW79"/>
<dbReference type="Pfam" id="PF02515">
    <property type="entry name" value="CoA_transf_3"/>
    <property type="match status" value="1"/>
</dbReference>
<dbReference type="InterPro" id="IPR023606">
    <property type="entry name" value="CoA-Trfase_III_dom_1_sf"/>
</dbReference>
<dbReference type="InterPro" id="IPR003673">
    <property type="entry name" value="CoA-Trfase_fam_III"/>
</dbReference>
<dbReference type="Gene3D" id="3.40.50.10540">
    <property type="entry name" value="Crotonobetainyl-coa:carnitine coa-transferase, domain 1"/>
    <property type="match status" value="1"/>
</dbReference>
<dbReference type="PANTHER" id="PTHR48207:SF3">
    <property type="entry name" value="SUCCINATE--HYDROXYMETHYLGLUTARATE COA-TRANSFERASE"/>
    <property type="match status" value="1"/>
</dbReference>
<name>A0A645CW79_9ZZZZ</name>
<gene>
    <name evidence="2" type="primary">fldA_10</name>
    <name evidence="2" type="ORF">SDC9_128003</name>
</gene>
<comment type="caution">
    <text evidence="2">The sequence shown here is derived from an EMBL/GenBank/DDBJ whole genome shotgun (WGS) entry which is preliminary data.</text>
</comment>
<keyword evidence="1 2" id="KW-0808">Transferase</keyword>
<reference evidence="2" key="1">
    <citation type="submission" date="2019-08" db="EMBL/GenBank/DDBJ databases">
        <authorList>
            <person name="Kucharzyk K."/>
            <person name="Murdoch R.W."/>
            <person name="Higgins S."/>
            <person name="Loffler F."/>
        </authorList>
    </citation>
    <scope>NUCLEOTIDE SEQUENCE</scope>
</reference>
<dbReference type="InterPro" id="IPR050483">
    <property type="entry name" value="CoA-transferase_III_domain"/>
</dbReference>
<dbReference type="EC" id="2.8.3.17" evidence="2"/>
<dbReference type="EMBL" id="VSSQ01030422">
    <property type="protein sequence ID" value="MPM80952.1"/>
    <property type="molecule type" value="Genomic_DNA"/>
</dbReference>
<dbReference type="PANTHER" id="PTHR48207">
    <property type="entry name" value="SUCCINATE--HYDROXYMETHYLGLUTARATE COA-TRANSFERASE"/>
    <property type="match status" value="1"/>
</dbReference>
<evidence type="ECO:0000313" key="2">
    <source>
        <dbReference type="EMBL" id="MPM80952.1"/>
    </source>
</evidence>
<protein>
    <submittedName>
        <fullName evidence="2">Cinnamoyl-CoA:phenyllactate CoA-transferase</fullName>
        <ecNumber evidence="2">2.8.3.17</ecNumber>
    </submittedName>
</protein>
<evidence type="ECO:0000256" key="1">
    <source>
        <dbReference type="ARBA" id="ARBA00022679"/>
    </source>
</evidence>
<dbReference type="GO" id="GO:0043785">
    <property type="term" value="F:cinnamoyl-CoA:phenyllactate CoA-transferase activity"/>
    <property type="evidence" value="ECO:0007669"/>
    <property type="project" value="UniProtKB-EC"/>
</dbReference>
<organism evidence="2">
    <name type="scientific">bioreactor metagenome</name>
    <dbReference type="NCBI Taxonomy" id="1076179"/>
    <lineage>
        <taxon>unclassified sequences</taxon>
        <taxon>metagenomes</taxon>
        <taxon>ecological metagenomes</taxon>
    </lineage>
</organism>
<dbReference type="InterPro" id="IPR044855">
    <property type="entry name" value="CoA-Trfase_III_dom3_sf"/>
</dbReference>
<proteinExistence type="predicted"/>
<dbReference type="Gene3D" id="3.30.1540.10">
    <property type="entry name" value="formyl-coa transferase, domain 3"/>
    <property type="match status" value="1"/>
</dbReference>
<accession>A0A645CW79</accession>
<sequence>MTGYGDKGAMKDAPGFDNTAFWCRAGLLHDMMDSGCTPPTPPCSPSGVGDILCGTLLATGVLAALRERDKTGLGSRVRTSLLGLGLYSNFSQMLLNQYGTTYPKTRTRPNRALSNSYPAKDGWIYLVTLNFAKDFPKLVTALGRPDLVGDPRWATMKDTEGENNPKAKELCDILEAAFQQFTIAELREKFKAIDMALGEYRGCADELEDPQAWDNGFLDRMTNYDGKEVVVPTFPLQCNDEAPVKLSAAPAAGADTLSILKEVGYSDAEIEDMLSGQAVFTSK</sequence>